<dbReference type="AlphaFoldDB" id="A1S6F3"/>
<keyword evidence="4" id="KW-1185">Reference proteome</keyword>
<accession>A1S6F3</accession>
<comment type="similarity">
    <text evidence="1">Belongs to the protease inhibitor I11 (ecotin) family.</text>
</comment>
<sequence>MQKAFSVKNLMLTGLFSLATLSVAHATSPAHPDGVNQNMITAQHFTSADYQAQEASKMFPAPAAGMVQHILTLPALENEGNYMVEVQIGQTKLVDCNKHGLRGELQTRDLQGWGYNYYEVTEIGEGPSTMMACFDKAKTEAFVRIPGDYKFAYNSKLPMVFYIPEGAELKYRVWRADTVFNTSKN</sequence>
<dbReference type="InterPro" id="IPR005658">
    <property type="entry name" value="Prot_inh_ecotin"/>
</dbReference>
<evidence type="ECO:0000256" key="1">
    <source>
        <dbReference type="ARBA" id="ARBA00010558"/>
    </source>
</evidence>
<dbReference type="GO" id="GO:0004867">
    <property type="term" value="F:serine-type endopeptidase inhibitor activity"/>
    <property type="evidence" value="ECO:0007669"/>
    <property type="project" value="InterPro"/>
</dbReference>
<dbReference type="NCBIfam" id="NF002987">
    <property type="entry name" value="PRK03719.1"/>
    <property type="match status" value="1"/>
</dbReference>
<name>A1S6F3_SHEAM</name>
<dbReference type="STRING" id="326297.Sama_1754"/>
<dbReference type="MEROPS" id="I11.001"/>
<feature type="chain" id="PRO_5002636448" evidence="2">
    <location>
        <begin position="27"/>
        <end position="185"/>
    </location>
</feature>
<dbReference type="HOGENOM" id="CLU_111565_0_1_6"/>
<dbReference type="PANTHER" id="PTHR35890">
    <property type="match status" value="1"/>
</dbReference>
<dbReference type="PIRSF" id="PIRSF006865">
    <property type="entry name" value="Prot_inh_ecotin"/>
    <property type="match status" value="1"/>
</dbReference>
<feature type="signal peptide" evidence="2">
    <location>
        <begin position="1"/>
        <end position="26"/>
    </location>
</feature>
<proteinExistence type="inferred from homology"/>
<dbReference type="SUPFAM" id="SSF49772">
    <property type="entry name" value="Ecotin, trypsin inhibitor"/>
    <property type="match status" value="1"/>
</dbReference>
<evidence type="ECO:0000256" key="2">
    <source>
        <dbReference type="SAM" id="SignalP"/>
    </source>
</evidence>
<dbReference type="InterPro" id="IPR036198">
    <property type="entry name" value="Ecotin_sf"/>
</dbReference>
<dbReference type="PANTHER" id="PTHR35890:SF3">
    <property type="entry name" value="ECOTIN"/>
    <property type="match status" value="1"/>
</dbReference>
<dbReference type="eggNOG" id="COG4574">
    <property type="taxonomic scope" value="Bacteria"/>
</dbReference>
<dbReference type="Proteomes" id="UP000009175">
    <property type="component" value="Chromosome"/>
</dbReference>
<organism evidence="3 4">
    <name type="scientific">Shewanella amazonensis (strain ATCC BAA-1098 / SB2B)</name>
    <dbReference type="NCBI Taxonomy" id="326297"/>
    <lineage>
        <taxon>Bacteria</taxon>
        <taxon>Pseudomonadati</taxon>
        <taxon>Pseudomonadota</taxon>
        <taxon>Gammaproteobacteria</taxon>
        <taxon>Alteromonadales</taxon>
        <taxon>Shewanellaceae</taxon>
        <taxon>Shewanella</taxon>
    </lineage>
</organism>
<keyword evidence="2" id="KW-0732">Signal</keyword>
<gene>
    <name evidence="3" type="ordered locus">Sama_1754</name>
</gene>
<evidence type="ECO:0000313" key="4">
    <source>
        <dbReference type="Proteomes" id="UP000009175"/>
    </source>
</evidence>
<dbReference type="Pfam" id="PF03974">
    <property type="entry name" value="Ecotin"/>
    <property type="match status" value="1"/>
</dbReference>
<dbReference type="KEGG" id="saz:Sama_1754"/>
<evidence type="ECO:0000313" key="3">
    <source>
        <dbReference type="EMBL" id="ABL99959.1"/>
    </source>
</evidence>
<reference evidence="3 4" key="1">
    <citation type="submission" date="2006-12" db="EMBL/GenBank/DDBJ databases">
        <title>Complete sequence of Shewanella amazonensis SB2B.</title>
        <authorList>
            <consortium name="US DOE Joint Genome Institute"/>
            <person name="Copeland A."/>
            <person name="Lucas S."/>
            <person name="Lapidus A."/>
            <person name="Barry K."/>
            <person name="Detter J.C."/>
            <person name="Glavina del Rio T."/>
            <person name="Hammon N."/>
            <person name="Israni S."/>
            <person name="Dalin E."/>
            <person name="Tice H."/>
            <person name="Pitluck S."/>
            <person name="Munk A.C."/>
            <person name="Brettin T."/>
            <person name="Bruce D."/>
            <person name="Han C."/>
            <person name="Tapia R."/>
            <person name="Gilna P."/>
            <person name="Schmutz J."/>
            <person name="Larimer F."/>
            <person name="Land M."/>
            <person name="Hauser L."/>
            <person name="Kyrpides N."/>
            <person name="Mikhailova N."/>
            <person name="Fredrickson J."/>
            <person name="Richardson P."/>
        </authorList>
    </citation>
    <scope>NUCLEOTIDE SEQUENCE [LARGE SCALE GENOMIC DNA]</scope>
    <source>
        <strain evidence="4">ATCC BAA-1098 / SB2B</strain>
    </source>
</reference>
<dbReference type="OrthoDB" id="997196at2"/>
<dbReference type="Gene3D" id="2.60.40.550">
    <property type="entry name" value="Ecotin"/>
    <property type="match status" value="1"/>
</dbReference>
<protein>
    <submittedName>
        <fullName evidence="3">Serine protease inhibitor, ecotin</fullName>
    </submittedName>
</protein>
<dbReference type="EMBL" id="CP000507">
    <property type="protein sequence ID" value="ABL99959.1"/>
    <property type="molecule type" value="Genomic_DNA"/>
</dbReference>
<dbReference type="RefSeq" id="WP_011759867.1">
    <property type="nucleotide sequence ID" value="NC_008700.1"/>
</dbReference>